<accession>A0AAN5Z380</accession>
<proteinExistence type="predicted"/>
<comment type="caution">
    <text evidence="2">The sequence shown here is derived from an EMBL/GenBank/DDBJ whole genome shotgun (WGS) entry which is preliminary data.</text>
</comment>
<evidence type="ECO:0000313" key="2">
    <source>
        <dbReference type="EMBL" id="KAF5230754.1"/>
    </source>
</evidence>
<evidence type="ECO:0000256" key="1">
    <source>
        <dbReference type="SAM" id="MobiDB-lite"/>
    </source>
</evidence>
<dbReference type="EMBL" id="JAAMOD010000335">
    <property type="protein sequence ID" value="KAF5230754.1"/>
    <property type="molecule type" value="Genomic_DNA"/>
</dbReference>
<evidence type="ECO:0008006" key="4">
    <source>
        <dbReference type="Google" id="ProtNLM"/>
    </source>
</evidence>
<dbReference type="AlphaFoldDB" id="A0AAN5Z380"/>
<feature type="non-terminal residue" evidence="2">
    <location>
        <position position="146"/>
    </location>
</feature>
<name>A0AAN5Z380_FUSAU</name>
<feature type="region of interest" description="Disordered" evidence="1">
    <location>
        <begin position="53"/>
        <end position="146"/>
    </location>
</feature>
<keyword evidence="3" id="KW-1185">Reference proteome</keyword>
<dbReference type="Proteomes" id="UP000537989">
    <property type="component" value="Unassembled WGS sequence"/>
</dbReference>
<protein>
    <recommendedName>
        <fullName evidence="4">Early nodulin 75</fullName>
    </recommendedName>
</protein>
<organism evidence="2 3">
    <name type="scientific">Fusarium austroamericanum</name>
    <dbReference type="NCBI Taxonomy" id="282268"/>
    <lineage>
        <taxon>Eukaryota</taxon>
        <taxon>Fungi</taxon>
        <taxon>Dikarya</taxon>
        <taxon>Ascomycota</taxon>
        <taxon>Pezizomycotina</taxon>
        <taxon>Sordariomycetes</taxon>
        <taxon>Hypocreomycetidae</taxon>
        <taxon>Hypocreales</taxon>
        <taxon>Nectriaceae</taxon>
        <taxon>Fusarium</taxon>
    </lineage>
</organism>
<evidence type="ECO:0000313" key="3">
    <source>
        <dbReference type="Proteomes" id="UP000537989"/>
    </source>
</evidence>
<sequence>MPKLNSTRRDGHTALHDRIWIPVLKNLYSGSFKTWMKLSAIALLALTSGIAAAPAPKAGKDVDRHDYKPPKDHYKPPADYKPPKDHYKPPTEYKPPPKDYHKPPKDHYKPPTEHKPPPKDYHKPPKDHYKPPTGHYKPPTEHKPPP</sequence>
<feature type="compositionally biased region" description="Basic and acidic residues" evidence="1">
    <location>
        <begin position="58"/>
        <end position="130"/>
    </location>
</feature>
<reference evidence="2 3" key="1">
    <citation type="submission" date="2020-02" db="EMBL/GenBank/DDBJ databases">
        <title>Identification and distribution of gene clusters putatively required for synthesis of sphingolipid metabolism inhibitors in phylogenetically diverse species of the filamentous fungus Fusarium.</title>
        <authorList>
            <person name="Kim H.-S."/>
            <person name="Busman M."/>
            <person name="Brown D.W."/>
            <person name="Divon H."/>
            <person name="Uhlig S."/>
            <person name="Proctor R.H."/>
        </authorList>
    </citation>
    <scope>NUCLEOTIDE SEQUENCE [LARGE SCALE GENOMIC DNA]</scope>
    <source>
        <strain evidence="2 3">NRRL 2903</strain>
    </source>
</reference>
<gene>
    <name evidence="2" type="ORF">FAUST_9611</name>
</gene>